<dbReference type="HOGENOM" id="CLU_3065751_0_0_6"/>
<gene>
    <name evidence="1" type="ordered locus">RIEPE_0547</name>
</gene>
<dbReference type="AlphaFoldDB" id="D4G8X1"/>
<protein>
    <submittedName>
        <fullName evidence="1">Uncharacterized protein</fullName>
    </submittedName>
</protein>
<name>D4G8X1_RIEPU</name>
<dbReference type="KEGG" id="rip:RIEPE_0547"/>
<keyword evidence="2" id="KW-1185">Reference proteome</keyword>
<organism evidence="1 2">
    <name type="scientific">Riesia pediculicola (strain USDA)</name>
    <dbReference type="NCBI Taxonomy" id="515618"/>
    <lineage>
        <taxon>Bacteria</taxon>
        <taxon>Pseudomonadati</taxon>
        <taxon>Pseudomonadota</taxon>
        <taxon>Gammaproteobacteria</taxon>
        <taxon>Enterobacterales</taxon>
        <taxon>Enterobacteriaceae</taxon>
        <taxon>Candidatus Riesia</taxon>
    </lineage>
</organism>
<evidence type="ECO:0000313" key="2">
    <source>
        <dbReference type="Proteomes" id="UP000001700"/>
    </source>
</evidence>
<sequence>MFIKGKKKKFIQKNKIQNFETLGSIRKDSYRFSIRFSFFRKSIIFFQFYKFRN</sequence>
<accession>D4G8X1</accession>
<proteinExistence type="predicted"/>
<dbReference type="EMBL" id="CP001085">
    <property type="protein sequence ID" value="ADD79825.1"/>
    <property type="molecule type" value="Genomic_DNA"/>
</dbReference>
<evidence type="ECO:0000313" key="1">
    <source>
        <dbReference type="EMBL" id="ADD79825.1"/>
    </source>
</evidence>
<dbReference type="Proteomes" id="UP000001700">
    <property type="component" value="Chromosome"/>
</dbReference>
<reference evidence="1" key="1">
    <citation type="submission" date="2008-05" db="EMBL/GenBank/DDBJ databases">
        <title>Genome sequence of Riesia pediculicola USDA.</title>
        <authorList>
            <person name="Kirkness E.F."/>
        </authorList>
    </citation>
    <scope>NUCLEOTIDE SEQUENCE [LARGE SCALE GENOMIC DNA]</scope>
    <source>
        <strain evidence="1">USDA</strain>
    </source>
</reference>